<evidence type="ECO:0000256" key="5">
    <source>
        <dbReference type="ARBA" id="ARBA00023237"/>
    </source>
</evidence>
<proteinExistence type="inferred from homology"/>
<dbReference type="EMBL" id="QSUP01000004">
    <property type="protein sequence ID" value="RGN52929.1"/>
    <property type="molecule type" value="Genomic_DNA"/>
</dbReference>
<dbReference type="InterPro" id="IPR012944">
    <property type="entry name" value="SusD_RagB_dom"/>
</dbReference>
<keyword evidence="3" id="KW-0732">Signal</keyword>
<evidence type="ECO:0000313" key="9">
    <source>
        <dbReference type="Proteomes" id="UP000261088"/>
    </source>
</evidence>
<comment type="subcellular location">
    <subcellularLocation>
        <location evidence="1">Cell outer membrane</location>
    </subcellularLocation>
</comment>
<evidence type="ECO:0000313" key="10">
    <source>
        <dbReference type="Proteomes" id="UP000437446"/>
    </source>
</evidence>
<reference evidence="8 9" key="1">
    <citation type="submission" date="2018-08" db="EMBL/GenBank/DDBJ databases">
        <title>A genome reference for cultivated species of the human gut microbiota.</title>
        <authorList>
            <person name="Zou Y."/>
            <person name="Xue W."/>
            <person name="Luo G."/>
        </authorList>
    </citation>
    <scope>NUCLEOTIDE SEQUENCE [LARGE SCALE GENOMIC DNA]</scope>
    <source>
        <strain evidence="8 9">OM05-11AA</strain>
    </source>
</reference>
<evidence type="ECO:0000256" key="4">
    <source>
        <dbReference type="ARBA" id="ARBA00023136"/>
    </source>
</evidence>
<dbReference type="Gene3D" id="1.25.40.390">
    <property type="match status" value="1"/>
</dbReference>
<feature type="domain" description="RagB/SusD" evidence="6">
    <location>
        <begin position="9"/>
        <end position="99"/>
    </location>
</feature>
<gene>
    <name evidence="8" type="ORF">DXB61_05100</name>
    <name evidence="7" type="ORF">GMD66_01095</name>
</gene>
<reference evidence="7 10" key="2">
    <citation type="journal article" date="2019" name="Nat. Med.">
        <title>A library of human gut bacterial isolates paired with longitudinal multiomics data enables mechanistic microbiome research.</title>
        <authorList>
            <person name="Poyet M."/>
            <person name="Groussin M."/>
            <person name="Gibbons S.M."/>
            <person name="Avila-Pacheco J."/>
            <person name="Jiang X."/>
            <person name="Kearney S.M."/>
            <person name="Perrotta A.R."/>
            <person name="Berdy B."/>
            <person name="Zhao S."/>
            <person name="Lieberman T.D."/>
            <person name="Swanson P.K."/>
            <person name="Smith M."/>
            <person name="Roesemann S."/>
            <person name="Alexander J.E."/>
            <person name="Rich S.A."/>
            <person name="Livny J."/>
            <person name="Vlamakis H."/>
            <person name="Clish C."/>
            <person name="Bullock K."/>
            <person name="Deik A."/>
            <person name="Scott J."/>
            <person name="Pierce K.A."/>
            <person name="Xavier R.J."/>
            <person name="Alm E.J."/>
        </authorList>
    </citation>
    <scope>NUCLEOTIDE SEQUENCE [LARGE SCALE GENOMIC DNA]</scope>
    <source>
        <strain evidence="7 10">BIOML-A25</strain>
    </source>
</reference>
<name>A0A412M7S3_9BACT</name>
<dbReference type="AlphaFoldDB" id="A0A412M7S3"/>
<dbReference type="Proteomes" id="UP000437446">
    <property type="component" value="Unassembled WGS sequence"/>
</dbReference>
<keyword evidence="4" id="KW-0472">Membrane</keyword>
<dbReference type="GO" id="GO:0009279">
    <property type="term" value="C:cell outer membrane"/>
    <property type="evidence" value="ECO:0007669"/>
    <property type="project" value="UniProtKB-SubCell"/>
</dbReference>
<dbReference type="SUPFAM" id="SSF48452">
    <property type="entry name" value="TPR-like"/>
    <property type="match status" value="1"/>
</dbReference>
<evidence type="ECO:0000313" key="7">
    <source>
        <dbReference type="EMBL" id="MTU27832.1"/>
    </source>
</evidence>
<evidence type="ECO:0000256" key="1">
    <source>
        <dbReference type="ARBA" id="ARBA00004442"/>
    </source>
</evidence>
<comment type="similarity">
    <text evidence="2">Belongs to the SusD family.</text>
</comment>
<protein>
    <submittedName>
        <fullName evidence="8">RagB/SusD family nutrient uptake outer membrane protein</fullName>
    </submittedName>
</protein>
<sequence length="107" mass="13070">MPPISAGLGKDEMREKIRHERRIELSFEEHRFWDVRRWMIEPETMTTIQAQVPIWNEEGKVRYEIRTIQKRTFERKMYRMPIPEQQIYNNPNLIQNPGWTLSPEEAD</sequence>
<dbReference type="Pfam" id="PF07980">
    <property type="entry name" value="SusD_RagB"/>
    <property type="match status" value="1"/>
</dbReference>
<comment type="caution">
    <text evidence="8">The sequence shown here is derived from an EMBL/GenBank/DDBJ whole genome shotgun (WGS) entry which is preliminary data.</text>
</comment>
<accession>A0A412M7S3</accession>
<evidence type="ECO:0000313" key="8">
    <source>
        <dbReference type="EMBL" id="RGN52929.1"/>
    </source>
</evidence>
<evidence type="ECO:0000256" key="3">
    <source>
        <dbReference type="ARBA" id="ARBA00022729"/>
    </source>
</evidence>
<dbReference type="InterPro" id="IPR011990">
    <property type="entry name" value="TPR-like_helical_dom_sf"/>
</dbReference>
<dbReference type="EMBL" id="WNCR01000001">
    <property type="protein sequence ID" value="MTU27832.1"/>
    <property type="molecule type" value="Genomic_DNA"/>
</dbReference>
<keyword evidence="5" id="KW-0998">Cell outer membrane</keyword>
<evidence type="ECO:0000256" key="2">
    <source>
        <dbReference type="ARBA" id="ARBA00006275"/>
    </source>
</evidence>
<dbReference type="Proteomes" id="UP000261088">
    <property type="component" value="Unassembled WGS sequence"/>
</dbReference>
<evidence type="ECO:0000259" key="6">
    <source>
        <dbReference type="Pfam" id="PF07980"/>
    </source>
</evidence>
<organism evidence="8 9">
    <name type="scientific">Parabacteroides merdae</name>
    <dbReference type="NCBI Taxonomy" id="46503"/>
    <lineage>
        <taxon>Bacteria</taxon>
        <taxon>Pseudomonadati</taxon>
        <taxon>Bacteroidota</taxon>
        <taxon>Bacteroidia</taxon>
        <taxon>Bacteroidales</taxon>
        <taxon>Tannerellaceae</taxon>
        <taxon>Parabacteroides</taxon>
    </lineage>
</organism>